<keyword evidence="3" id="KW-0808">Transferase</keyword>
<dbReference type="EMBL" id="JAAABM010000012">
    <property type="protein sequence ID" value="KAF7673516.1"/>
    <property type="molecule type" value="Genomic_DNA"/>
</dbReference>
<feature type="non-terminal residue" evidence="9">
    <location>
        <position position="2326"/>
    </location>
</feature>
<gene>
    <name evidence="9" type="ORF">GT037_008131</name>
</gene>
<dbReference type="EC" id="2.3.2.26" evidence="2"/>
<dbReference type="InterPro" id="IPR000569">
    <property type="entry name" value="HECT_dom"/>
</dbReference>
<evidence type="ECO:0000256" key="6">
    <source>
        <dbReference type="SAM" id="MobiDB-lite"/>
    </source>
</evidence>
<evidence type="ECO:0000313" key="9">
    <source>
        <dbReference type="EMBL" id="KAF7673516.1"/>
    </source>
</evidence>
<proteinExistence type="predicted"/>
<dbReference type="PANTHER" id="PTHR45700">
    <property type="entry name" value="UBIQUITIN-PROTEIN LIGASE E3C"/>
    <property type="match status" value="1"/>
</dbReference>
<dbReference type="InterPro" id="IPR035983">
    <property type="entry name" value="Hect_E3_ubiquitin_ligase"/>
</dbReference>
<feature type="region of interest" description="Disordered" evidence="6">
    <location>
        <begin position="71"/>
        <end position="106"/>
    </location>
</feature>
<dbReference type="FunFam" id="3.30.2410.10:FF:000011">
    <property type="entry name" value="Putative Ubiquitin-protein ligase E3C"/>
    <property type="match status" value="1"/>
</dbReference>
<dbReference type="Gene3D" id="3.30.2160.10">
    <property type="entry name" value="Hect, E3 ligase catalytic domain"/>
    <property type="match status" value="1"/>
</dbReference>
<dbReference type="SUPFAM" id="SSF56204">
    <property type="entry name" value="Hect, E3 ligase catalytic domain"/>
    <property type="match status" value="1"/>
</dbReference>
<name>A0A8H7AZD0_9PLEO</name>
<dbReference type="Pfam" id="PF11951">
    <property type="entry name" value="Fungal_trans_2"/>
    <property type="match status" value="1"/>
</dbReference>
<dbReference type="RefSeq" id="XP_038783843.1">
    <property type="nucleotide sequence ID" value="XM_038933178.1"/>
</dbReference>
<feature type="domain" description="HECT" evidence="8">
    <location>
        <begin position="1946"/>
        <end position="2326"/>
    </location>
</feature>
<dbReference type="Gene3D" id="3.30.2410.10">
    <property type="entry name" value="Hect, E3 ligase catalytic domain"/>
    <property type="match status" value="1"/>
</dbReference>
<dbReference type="PROSITE" id="PS50096">
    <property type="entry name" value="IQ"/>
    <property type="match status" value="1"/>
</dbReference>
<keyword evidence="4 5" id="KW-0833">Ubl conjugation pathway</keyword>
<evidence type="ECO:0000256" key="1">
    <source>
        <dbReference type="ARBA" id="ARBA00000885"/>
    </source>
</evidence>
<dbReference type="PROSITE" id="PS50237">
    <property type="entry name" value="HECT"/>
    <property type="match status" value="1"/>
</dbReference>
<keyword evidence="10" id="KW-1185">Reference proteome</keyword>
<feature type="compositionally biased region" description="Polar residues" evidence="6">
    <location>
        <begin position="81"/>
        <end position="94"/>
    </location>
</feature>
<feature type="compositionally biased region" description="Basic and acidic residues" evidence="6">
    <location>
        <begin position="1"/>
        <end position="15"/>
    </location>
</feature>
<dbReference type="InterPro" id="IPR044611">
    <property type="entry name" value="E3A/B/C-like"/>
</dbReference>
<dbReference type="CDD" id="cd00078">
    <property type="entry name" value="HECTc"/>
    <property type="match status" value="1"/>
</dbReference>
<dbReference type="PANTHER" id="PTHR45700:SF2">
    <property type="entry name" value="UBIQUITIN-PROTEIN LIGASE E3C"/>
    <property type="match status" value="1"/>
</dbReference>
<evidence type="ECO:0000256" key="7">
    <source>
        <dbReference type="SAM" id="Phobius"/>
    </source>
</evidence>
<keyword evidence="7" id="KW-0812">Transmembrane</keyword>
<feature type="transmembrane region" description="Helical" evidence="7">
    <location>
        <begin position="974"/>
        <end position="997"/>
    </location>
</feature>
<keyword evidence="7" id="KW-1133">Transmembrane helix</keyword>
<evidence type="ECO:0000259" key="8">
    <source>
        <dbReference type="PROSITE" id="PS50237"/>
    </source>
</evidence>
<feature type="transmembrane region" description="Helical" evidence="7">
    <location>
        <begin position="788"/>
        <end position="808"/>
    </location>
</feature>
<dbReference type="FunFam" id="3.30.2160.10:FF:000002">
    <property type="entry name" value="Putative Ubiquitin-protein ligase E3C"/>
    <property type="match status" value="1"/>
</dbReference>
<dbReference type="InterPro" id="IPR021858">
    <property type="entry name" value="Fun_TF"/>
</dbReference>
<dbReference type="GeneID" id="62206356"/>
<comment type="caution">
    <text evidence="9">The sequence shown here is derived from an EMBL/GenBank/DDBJ whole genome shotgun (WGS) entry which is preliminary data.</text>
</comment>
<protein>
    <recommendedName>
        <fullName evidence="2">HECT-type E3 ubiquitin transferase</fullName>
        <ecNumber evidence="2">2.3.2.26</ecNumber>
    </recommendedName>
</protein>
<evidence type="ECO:0000256" key="4">
    <source>
        <dbReference type="ARBA" id="ARBA00022786"/>
    </source>
</evidence>
<dbReference type="Pfam" id="PF00632">
    <property type="entry name" value="HECT"/>
    <property type="match status" value="1"/>
</dbReference>
<dbReference type="Proteomes" id="UP000596902">
    <property type="component" value="Unassembled WGS sequence"/>
</dbReference>
<evidence type="ECO:0000313" key="10">
    <source>
        <dbReference type="Proteomes" id="UP000596902"/>
    </source>
</evidence>
<evidence type="ECO:0000256" key="2">
    <source>
        <dbReference type="ARBA" id="ARBA00012485"/>
    </source>
</evidence>
<feature type="compositionally biased region" description="Acidic residues" evidence="6">
    <location>
        <begin position="1812"/>
        <end position="1827"/>
    </location>
</feature>
<evidence type="ECO:0000256" key="3">
    <source>
        <dbReference type="ARBA" id="ARBA00022679"/>
    </source>
</evidence>
<feature type="active site" description="Glycyl thioester intermediate" evidence="5">
    <location>
        <position position="2294"/>
    </location>
</feature>
<feature type="region of interest" description="Disordered" evidence="6">
    <location>
        <begin position="1803"/>
        <end position="1841"/>
    </location>
</feature>
<dbReference type="Gene3D" id="3.90.1750.10">
    <property type="entry name" value="Hect, E3 ligase catalytic domains"/>
    <property type="match status" value="1"/>
</dbReference>
<dbReference type="SMART" id="SM00119">
    <property type="entry name" value="HECTc"/>
    <property type="match status" value="1"/>
</dbReference>
<feature type="compositionally biased region" description="Basic and acidic residues" evidence="6">
    <location>
        <begin position="1159"/>
        <end position="1170"/>
    </location>
</feature>
<comment type="catalytic activity">
    <reaction evidence="1">
        <text>S-ubiquitinyl-[E2 ubiquitin-conjugating enzyme]-L-cysteine + [acceptor protein]-L-lysine = [E2 ubiquitin-conjugating enzyme]-L-cysteine + N(6)-ubiquitinyl-[acceptor protein]-L-lysine.</text>
        <dbReference type="EC" id="2.3.2.26"/>
    </reaction>
</comment>
<accession>A0A8H7AZD0</accession>
<reference evidence="9" key="1">
    <citation type="submission" date="2020-01" db="EMBL/GenBank/DDBJ databases">
        <authorList>
            <person name="Feng Z.H.Z."/>
        </authorList>
    </citation>
    <scope>NUCLEOTIDE SEQUENCE</scope>
    <source>
        <strain evidence="9">CBS107.38</strain>
    </source>
</reference>
<dbReference type="GO" id="GO:0000209">
    <property type="term" value="P:protein polyubiquitination"/>
    <property type="evidence" value="ECO:0007669"/>
    <property type="project" value="InterPro"/>
</dbReference>
<feature type="transmembrane region" description="Helical" evidence="7">
    <location>
        <begin position="719"/>
        <end position="745"/>
    </location>
</feature>
<dbReference type="GO" id="GO:0006511">
    <property type="term" value="P:ubiquitin-dependent protein catabolic process"/>
    <property type="evidence" value="ECO:0007669"/>
    <property type="project" value="TreeGrafter"/>
</dbReference>
<dbReference type="CDD" id="cd23767">
    <property type="entry name" value="IQCD"/>
    <property type="match status" value="1"/>
</dbReference>
<feature type="region of interest" description="Disordered" evidence="6">
    <location>
        <begin position="1134"/>
        <end position="1170"/>
    </location>
</feature>
<dbReference type="CDD" id="cd12148">
    <property type="entry name" value="fungal_TF_MHR"/>
    <property type="match status" value="1"/>
</dbReference>
<sequence>DPQKILYSCDERNEEGRDEEDDGETLMADESSLLRRGVEPSSLHRPPGRPPARFRIKDVTAEVIRDYQHYDPGEDLDVSDQSDGQQATASNDVSPPTVHDQGTPYQEHFNWHHNPTFPAAEPNITSLRSTDYVPLPTPGDLESIWHSPVATTYLDDSVFLPGSAYLDAHSTFRNHLIQEVRSNVPTRQVTPDPTRIEHVWGVNADYNPDTESHITEIPTRLNAVEEQTLTNPSSAPQLSPEEEFALWKNWFDEVAPWIDKFDPERHFRHTLPVIARSHDHLRYSILALSARQTERKNNSKHTERSLSLYQTAIQLVLPQLHTRSTPVIASCVVLCVLEMLSSSAKAWHQHLDGCAHLLEAVGINGFSGGVDQALFWCFARMDVCGGLIASSKTLIPVEHWADGMDLDGDVERFRADGGYNVHACEAVYLVAQILGLLSFHSNLAGRVGATPPTCADTDEAYTVRWTRLWSHVSAWYTARPAEMLPISCFSTSASPFPKILYSNPAAMSGNQLHHTACILLLRHKPSGVIVTPKPNSIFWHARQICGISISNDDHAAWTNAIQPLWIAGQWMSHESEQKAILQLLEKIEKQSGWTQRLFLRAARVHGFGKIFWPPMFSLIALCIEIKASSLLRIAAESHPQSSIDLALLQLASVSMGNSFGFLKNVSGSPFQFAVLEACQAENINLTQACNLTFSANHELLSIGNVTRGKMVPQPGIAGIGIWFATLPFFVVVITAMLYTFLIFVAKKRFSGSNLLAWFRDKRSKDQDANTTNTEPSWEDKMRAVGRTFVLSVADTQIIFVGGFLLGFAGQGKCKLTSYHFTASVSQMMIALSAITFSVALVRTYWRNPLAAALRLVLSLGAFIGVGITIFREADYAPFDLYKPPEKDSAILLPVACLLEGTLRSAAEKQAQESDADLGFGAALNWFWPAPDRTLFIVLGVTFLWAHFLGFVRFRESRKFRNQAIKERSCMRKSFSRLYLGSVILMPTGTSIFCWIRVYIMRKWVDESGWMESPNTEMIIWDSGGLIAMGIIITVLMNVLTEAFERKKEEATKEIEEGAAYKQLVSRDPSPMHMNDRGYNLWPTSTNLGCNEGTPSQGLHLFTSRFVVSKSPHSTGPATMFTSFTGNTRKARQVNLGGKKTNPFGPPGSGAGSQAALDRAQQDRVQRQRERDTLNAAKRIQKVWRGHSARRDVADELRGAWDRAEESSGSSHTVAYSSEGEALAQLQRLLRFASSRSDDDLRRIQHYASRQMEAVKKLGIASSGPWPWAYLRLQRILLVAIERQLQKTSTVQWQQIRPSVDVLHFLADQIPAETSQNAQNYYRALALVVSTFTSILEAQSDGSDMSDIIARAAISPMKRVTGYTLDAYEAFGIHFLTLPLLASDSPSPCLHKFRDSLADSINYKLLANALATLSKKAGLQSKAELKSTSSRLRLLGNFIYFHRYAHNFDTPEAYAIHKDFVAVVSVLLNSLPVNIVDDGHPIAELSEDGIEQDSEIVSGFLKEQVGSLVHQEGIGSLLAGSSQSAEASDDEKIDEARQLANYALALLRFFPRRGDEIRMWLYIGPSEASEKSTKKLPAIRYFWEASKRSSVFSTIFKDSRAAIGLLKPKSSSMNGSDRPGTSGLTHHGFWQPAQQQVDRDAITTDEWRVILVFLELYTFVLKVTDDEEFFTSGQKDVYSGQIRDSGLPLTEVKDLTTFLKNLGFTLYFNAVDITNSDEDNRSNGTSLNYFNPQVMDNQAQKEHAEPSIGGVAGLKIDYVKGLVTGLLRMVYERDSRRKFLPADHWLMVSRFDMTGFIPAVVEEEESRHKIQEEDADDLDDLEEEEFDDTPQLIGTSRTQQQRRLEKLQRQQRKASRRRYLQAVAPRLEILQNMPFFIPFTTRVQIFREFVKLDMIKRRGSADPEFWRFRTMQQPNARSQLEKHTARIRRENEFDDAFEQFYELGQGLKEPIQITFMDQFGAPEAGIDGGGVTKEFLTSVTSRAFMPTDYIDMFVENDQHLLYPNPAALEEHKEALRQAGIREGSQEYRAQITELLQRYEFLGRIIGKCLYEGILVDVNFAPFFLRKWALTGGTGSAPNESGYRPTLNDLRDLDEELYQGLHKLKTYPGDVEDFSLNFTVTDTVVVDHTTSPKKTKAITKDLKPDGSNTPVTNQNRLVYISYMARHRLQNQPYAQTAAFLRGLSTMIQPSWLSMFNASELQTLISGTRTQIDIDDLRRNTIYGGTYVIGDDGLEHPTIQLLWKVMKEMSDDERRAVLKFVTSTPRAPLLGFGTLNPRFSIRDAGRDQSRLPSTSTCVNLLKLPMYEDEETLKEKLLYSVFSGAGFDLS</sequence>
<feature type="region of interest" description="Disordered" evidence="6">
    <location>
        <begin position="1"/>
        <end position="56"/>
    </location>
</feature>
<feature type="transmembrane region" description="Helical" evidence="7">
    <location>
        <begin position="933"/>
        <end position="953"/>
    </location>
</feature>
<feature type="transmembrane region" description="Helical" evidence="7">
    <location>
        <begin position="852"/>
        <end position="870"/>
    </location>
</feature>
<dbReference type="GO" id="GO:0061630">
    <property type="term" value="F:ubiquitin protein ligase activity"/>
    <property type="evidence" value="ECO:0007669"/>
    <property type="project" value="UniProtKB-EC"/>
</dbReference>
<organism evidence="9 10">
    <name type="scientific">Alternaria burnsii</name>
    <dbReference type="NCBI Taxonomy" id="1187904"/>
    <lineage>
        <taxon>Eukaryota</taxon>
        <taxon>Fungi</taxon>
        <taxon>Dikarya</taxon>
        <taxon>Ascomycota</taxon>
        <taxon>Pezizomycotina</taxon>
        <taxon>Dothideomycetes</taxon>
        <taxon>Pleosporomycetidae</taxon>
        <taxon>Pleosporales</taxon>
        <taxon>Pleosporineae</taxon>
        <taxon>Pleosporaceae</taxon>
        <taxon>Alternaria</taxon>
        <taxon>Alternaria sect. Alternaria</taxon>
    </lineage>
</organism>
<feature type="transmembrane region" description="Helical" evidence="7">
    <location>
        <begin position="820"/>
        <end position="840"/>
    </location>
</feature>
<reference evidence="9" key="2">
    <citation type="submission" date="2020-08" db="EMBL/GenBank/DDBJ databases">
        <title>Draft Genome Sequence of Cumin Blight Pathogen Alternaria burnsii.</title>
        <authorList>
            <person name="Feng Z."/>
        </authorList>
    </citation>
    <scope>NUCLEOTIDE SEQUENCE</scope>
    <source>
        <strain evidence="9">CBS107.38</strain>
    </source>
</reference>
<evidence type="ECO:0000256" key="5">
    <source>
        <dbReference type="PROSITE-ProRule" id="PRU00104"/>
    </source>
</evidence>
<keyword evidence="7" id="KW-0472">Membrane</keyword>